<evidence type="ECO:0000313" key="9">
    <source>
        <dbReference type="EMBL" id="PIK51084.1"/>
    </source>
</evidence>
<evidence type="ECO:0000256" key="7">
    <source>
        <dbReference type="ARBA" id="ARBA00023242"/>
    </source>
</evidence>
<gene>
    <name evidence="9" type="ORF">BSL78_12033</name>
</gene>
<accession>A0A2G8KSU3</accession>
<comment type="similarity">
    <text evidence="2">Belongs to the SPF27 family.</text>
</comment>
<evidence type="ECO:0000256" key="2">
    <source>
        <dbReference type="ARBA" id="ARBA00010788"/>
    </source>
</evidence>
<dbReference type="InterPro" id="IPR008409">
    <property type="entry name" value="SPF27"/>
</dbReference>
<dbReference type="GO" id="GO:0006397">
    <property type="term" value="P:mRNA processing"/>
    <property type="evidence" value="ECO:0007669"/>
    <property type="project" value="UniProtKB-KW"/>
</dbReference>
<protein>
    <recommendedName>
        <fullName evidence="3">Pre-mRNA-splicing factor SPF27</fullName>
    </recommendedName>
</protein>
<name>A0A2G8KSU3_STIJA</name>
<keyword evidence="10" id="KW-1185">Reference proteome</keyword>
<dbReference type="Pfam" id="PF05700">
    <property type="entry name" value="BCAS2"/>
    <property type="match status" value="1"/>
</dbReference>
<evidence type="ECO:0000313" key="10">
    <source>
        <dbReference type="Proteomes" id="UP000230750"/>
    </source>
</evidence>
<keyword evidence="7" id="KW-0539">Nucleus</keyword>
<keyword evidence="6" id="KW-0508">mRNA splicing</keyword>
<evidence type="ECO:0000256" key="6">
    <source>
        <dbReference type="ARBA" id="ARBA00023187"/>
    </source>
</evidence>
<evidence type="ECO:0000256" key="8">
    <source>
        <dbReference type="SAM" id="MobiDB-lite"/>
    </source>
</evidence>
<comment type="caution">
    <text evidence="9">The sequence shown here is derived from an EMBL/GenBank/DDBJ whole genome shotgun (WGS) entry which is preliminary data.</text>
</comment>
<dbReference type="Proteomes" id="UP000230750">
    <property type="component" value="Unassembled WGS sequence"/>
</dbReference>
<dbReference type="GO" id="GO:0071011">
    <property type="term" value="C:precatalytic spliceosome"/>
    <property type="evidence" value="ECO:0007669"/>
    <property type="project" value="TreeGrafter"/>
</dbReference>
<comment type="subcellular location">
    <subcellularLocation>
        <location evidence="1">Nucleus</location>
    </subcellularLocation>
</comment>
<dbReference type="GO" id="GO:0008380">
    <property type="term" value="P:RNA splicing"/>
    <property type="evidence" value="ECO:0007669"/>
    <property type="project" value="UniProtKB-KW"/>
</dbReference>
<dbReference type="PANTHER" id="PTHR13296:SF0">
    <property type="entry name" value="PRE-MRNA-SPLICING FACTOR SPF27"/>
    <property type="match status" value="1"/>
</dbReference>
<keyword evidence="4" id="KW-0507">mRNA processing</keyword>
<reference evidence="9 10" key="1">
    <citation type="journal article" date="2017" name="PLoS Biol.">
        <title>The sea cucumber genome provides insights into morphological evolution and visceral regeneration.</title>
        <authorList>
            <person name="Zhang X."/>
            <person name="Sun L."/>
            <person name="Yuan J."/>
            <person name="Sun Y."/>
            <person name="Gao Y."/>
            <person name="Zhang L."/>
            <person name="Li S."/>
            <person name="Dai H."/>
            <person name="Hamel J.F."/>
            <person name="Liu C."/>
            <person name="Yu Y."/>
            <person name="Liu S."/>
            <person name="Lin W."/>
            <person name="Guo K."/>
            <person name="Jin S."/>
            <person name="Xu P."/>
            <person name="Storey K.B."/>
            <person name="Huan P."/>
            <person name="Zhang T."/>
            <person name="Zhou Y."/>
            <person name="Zhang J."/>
            <person name="Lin C."/>
            <person name="Li X."/>
            <person name="Xing L."/>
            <person name="Huo D."/>
            <person name="Sun M."/>
            <person name="Wang L."/>
            <person name="Mercier A."/>
            <person name="Li F."/>
            <person name="Yang H."/>
            <person name="Xiang J."/>
        </authorList>
    </citation>
    <scope>NUCLEOTIDE SEQUENCE [LARGE SCALE GENOMIC DNA]</scope>
    <source>
        <strain evidence="9">Shaxun</strain>
        <tissue evidence="9">Muscle</tissue>
    </source>
</reference>
<dbReference type="STRING" id="307972.A0A2G8KSU3"/>
<keyword evidence="5" id="KW-0747">Spliceosome</keyword>
<dbReference type="OrthoDB" id="205794at2759"/>
<dbReference type="PANTHER" id="PTHR13296">
    <property type="entry name" value="BCAS2 PROTEIN"/>
    <property type="match status" value="1"/>
</dbReference>
<evidence type="ECO:0000256" key="3">
    <source>
        <dbReference type="ARBA" id="ARBA00014158"/>
    </source>
</evidence>
<dbReference type="GO" id="GO:0071013">
    <property type="term" value="C:catalytic step 2 spliceosome"/>
    <property type="evidence" value="ECO:0007669"/>
    <property type="project" value="TreeGrafter"/>
</dbReference>
<dbReference type="GO" id="GO:0000974">
    <property type="term" value="C:Prp19 complex"/>
    <property type="evidence" value="ECO:0007669"/>
    <property type="project" value="TreeGrafter"/>
</dbReference>
<organism evidence="9 10">
    <name type="scientific">Stichopus japonicus</name>
    <name type="common">Sea cucumber</name>
    <dbReference type="NCBI Taxonomy" id="307972"/>
    <lineage>
        <taxon>Eukaryota</taxon>
        <taxon>Metazoa</taxon>
        <taxon>Echinodermata</taxon>
        <taxon>Eleutherozoa</taxon>
        <taxon>Echinozoa</taxon>
        <taxon>Holothuroidea</taxon>
        <taxon>Aspidochirotacea</taxon>
        <taxon>Aspidochirotida</taxon>
        <taxon>Stichopodidae</taxon>
        <taxon>Apostichopus</taxon>
    </lineage>
</organism>
<sequence length="264" mass="31588">MAGEVFIDALPYYDQGYDEPGIKEAAYALIEEETRRYRPTKNYLELLTPIDQLPFETELLKREFERMSSRLPMESLSMKRYELPPPPIGRQNDHSAWTECVENSMAQLEHQAERVANLELLSKYGSLTWRIHNDLLTKMLDCAQKQLQALRKQIQEINWNRKNDQMEAGKTLKVLQESWVKLVTKNYEIERACQDLEQELEKMKKRQEELRQKKKKRRRGDDRDDVIEIDEDQPRKKEKEEAEEPQQEIQRVEFRAEDYPEELL</sequence>
<dbReference type="AlphaFoldDB" id="A0A2G8KSU3"/>
<evidence type="ECO:0000256" key="4">
    <source>
        <dbReference type="ARBA" id="ARBA00022664"/>
    </source>
</evidence>
<proteinExistence type="inferred from homology"/>
<dbReference type="EMBL" id="MRZV01000391">
    <property type="protein sequence ID" value="PIK51084.1"/>
    <property type="molecule type" value="Genomic_DNA"/>
</dbReference>
<feature type="region of interest" description="Disordered" evidence="8">
    <location>
        <begin position="207"/>
        <end position="264"/>
    </location>
</feature>
<evidence type="ECO:0000256" key="1">
    <source>
        <dbReference type="ARBA" id="ARBA00004123"/>
    </source>
</evidence>
<evidence type="ECO:0000256" key="5">
    <source>
        <dbReference type="ARBA" id="ARBA00022728"/>
    </source>
</evidence>